<reference evidence="1 2" key="1">
    <citation type="journal article" date="2015" name="Infect. Genet. Evol.">
        <title>Genomic sequences of six botulinum neurotoxin-producing strains representing three clostridial species illustrate the mobility and diversity of botulinum neurotoxin genes.</title>
        <authorList>
            <person name="Smith T.J."/>
            <person name="Hill K.K."/>
            <person name="Xie G."/>
            <person name="Foley B.T."/>
            <person name="Williamson C.H."/>
            <person name="Foster J.T."/>
            <person name="Johnson S.L."/>
            <person name="Chertkov O."/>
            <person name="Teshima H."/>
            <person name="Gibbons H.S."/>
            <person name="Johnsky L.A."/>
            <person name="Karavis M.A."/>
            <person name="Smith L.A."/>
        </authorList>
    </citation>
    <scope>NUCLEOTIDE SEQUENCE [LARGE SCALE GENOMIC DNA]</scope>
    <source>
        <strain evidence="1 2">CDC 2741</strain>
    </source>
</reference>
<protein>
    <submittedName>
        <fullName evidence="1">Uncharacterized protein</fullName>
    </submittedName>
</protein>
<dbReference type="AlphaFoldDB" id="A0A0C1U0N5"/>
<name>A0A0C1U0N5_9CLOT</name>
<dbReference type="Proteomes" id="UP000031366">
    <property type="component" value="Unassembled WGS sequence"/>
</dbReference>
<dbReference type="EMBL" id="AYSO01000017">
    <property type="protein sequence ID" value="KIE46379.1"/>
    <property type="molecule type" value="Genomic_DNA"/>
</dbReference>
<dbReference type="RefSeq" id="WP_039633881.1">
    <property type="nucleotide sequence ID" value="NZ_AYSO01000017.1"/>
</dbReference>
<organism evidence="1 2">
    <name type="scientific">Clostridium argentinense CDC 2741</name>
    <dbReference type="NCBI Taxonomy" id="1418104"/>
    <lineage>
        <taxon>Bacteria</taxon>
        <taxon>Bacillati</taxon>
        <taxon>Bacillota</taxon>
        <taxon>Clostridia</taxon>
        <taxon>Eubacteriales</taxon>
        <taxon>Clostridiaceae</taxon>
        <taxon>Clostridium</taxon>
    </lineage>
</organism>
<comment type="caution">
    <text evidence="1">The sequence shown here is derived from an EMBL/GenBank/DDBJ whole genome shotgun (WGS) entry which is preliminary data.</text>
</comment>
<evidence type="ECO:0000313" key="1">
    <source>
        <dbReference type="EMBL" id="KIE46379.1"/>
    </source>
</evidence>
<gene>
    <name evidence="1" type="ORF">U732_1938</name>
</gene>
<accession>A0A0C1U0N5</accession>
<proteinExistence type="predicted"/>
<evidence type="ECO:0000313" key="2">
    <source>
        <dbReference type="Proteomes" id="UP000031366"/>
    </source>
</evidence>
<keyword evidence="2" id="KW-1185">Reference proteome</keyword>
<dbReference type="OrthoDB" id="1934953at2"/>
<sequence>MKVVKAELKAIRKNGIDVKVHNGLMGLITSIDKEDITFEDIVNHQVHTKVILLTRKCCSSTPMTILETGVKPEDDEEIVELLDRILELIGEEIKQNLKK</sequence>